<dbReference type="AlphaFoldDB" id="A0A4Y9ZXF3"/>
<evidence type="ECO:0000313" key="2">
    <source>
        <dbReference type="EMBL" id="TFY78860.1"/>
    </source>
</evidence>
<protein>
    <submittedName>
        <fullName evidence="2">Uncharacterized protein</fullName>
    </submittedName>
</protein>
<dbReference type="Proteomes" id="UP000298061">
    <property type="component" value="Unassembled WGS sequence"/>
</dbReference>
<evidence type="ECO:0000256" key="1">
    <source>
        <dbReference type="SAM" id="MobiDB-lite"/>
    </source>
</evidence>
<keyword evidence="3" id="KW-1185">Reference proteome</keyword>
<feature type="compositionally biased region" description="Basic residues" evidence="1">
    <location>
        <begin position="91"/>
        <end position="106"/>
    </location>
</feature>
<feature type="region of interest" description="Disordered" evidence="1">
    <location>
        <begin position="1"/>
        <end position="34"/>
    </location>
</feature>
<reference evidence="2 3" key="1">
    <citation type="submission" date="2019-02" db="EMBL/GenBank/DDBJ databases">
        <title>Genome sequencing of the rare red list fungi Hericium alpestre (H. flagellum).</title>
        <authorList>
            <person name="Buettner E."/>
            <person name="Kellner H."/>
        </authorList>
    </citation>
    <scope>NUCLEOTIDE SEQUENCE [LARGE SCALE GENOMIC DNA]</scope>
    <source>
        <strain evidence="2 3">DSM 108284</strain>
    </source>
</reference>
<dbReference type="EMBL" id="SFCI01000602">
    <property type="protein sequence ID" value="TFY78860.1"/>
    <property type="molecule type" value="Genomic_DNA"/>
</dbReference>
<gene>
    <name evidence="2" type="ORF">EWM64_g5153</name>
</gene>
<feature type="region of interest" description="Disordered" evidence="1">
    <location>
        <begin position="50"/>
        <end position="106"/>
    </location>
</feature>
<comment type="caution">
    <text evidence="2">The sequence shown here is derived from an EMBL/GenBank/DDBJ whole genome shotgun (WGS) entry which is preliminary data.</text>
</comment>
<name>A0A4Y9ZXF3_9AGAM</name>
<proteinExistence type="predicted"/>
<evidence type="ECO:0000313" key="3">
    <source>
        <dbReference type="Proteomes" id="UP000298061"/>
    </source>
</evidence>
<accession>A0A4Y9ZXF3</accession>
<sequence length="106" mass="10956">MSSKLPRGLARSGKAFGNQVKQEAGGTPSGSTQPVLKAAVTVKQELSDGSSALRMLKRKSESAGTGGDGVKQENDSKKVNLEGSSGDATGKKKKKKKRSKNKGPKG</sequence>
<feature type="compositionally biased region" description="Basic and acidic residues" evidence="1">
    <location>
        <begin position="70"/>
        <end position="80"/>
    </location>
</feature>
<organism evidence="2 3">
    <name type="scientific">Hericium alpestre</name>
    <dbReference type="NCBI Taxonomy" id="135208"/>
    <lineage>
        <taxon>Eukaryota</taxon>
        <taxon>Fungi</taxon>
        <taxon>Dikarya</taxon>
        <taxon>Basidiomycota</taxon>
        <taxon>Agaricomycotina</taxon>
        <taxon>Agaricomycetes</taxon>
        <taxon>Russulales</taxon>
        <taxon>Hericiaceae</taxon>
        <taxon>Hericium</taxon>
    </lineage>
</organism>